<evidence type="ECO:0000256" key="7">
    <source>
        <dbReference type="HAMAP-Rule" id="MF_00120"/>
    </source>
</evidence>
<protein>
    <recommendedName>
        <fullName evidence="7">Glutamyl-tRNA(Gln) amidotransferase subunit A</fullName>
        <shortName evidence="7">Glu-ADT subunit A</shortName>
        <ecNumber evidence="7">6.3.5.7</ecNumber>
    </recommendedName>
</protein>
<dbReference type="RefSeq" id="WP_011018610.1">
    <property type="nucleotide sequence ID" value="NZ_DUJS01000004.1"/>
</dbReference>
<dbReference type="PANTHER" id="PTHR11895">
    <property type="entry name" value="TRANSAMIDASE"/>
    <property type="match status" value="1"/>
</dbReference>
<dbReference type="InterPro" id="IPR004412">
    <property type="entry name" value="GatA"/>
</dbReference>
<proteinExistence type="inferred from homology"/>
<evidence type="ECO:0000256" key="6">
    <source>
        <dbReference type="ARBA" id="ARBA00047407"/>
    </source>
</evidence>
<comment type="subunit">
    <text evidence="7">Heterotrimer of A, B and C subunits.</text>
</comment>
<feature type="active site" description="Charge relay system" evidence="7">
    <location>
        <position position="137"/>
    </location>
</feature>
<evidence type="ECO:0000256" key="2">
    <source>
        <dbReference type="ARBA" id="ARBA00022598"/>
    </source>
</evidence>
<evidence type="ECO:0000313" key="9">
    <source>
        <dbReference type="EMBL" id="HII70619.1"/>
    </source>
</evidence>
<dbReference type="Gene3D" id="3.90.1300.10">
    <property type="entry name" value="Amidase signature (AS) domain"/>
    <property type="match status" value="1"/>
</dbReference>
<comment type="caution">
    <text evidence="9">The sequence shown here is derived from an EMBL/GenBank/DDBJ whole genome shotgun (WGS) entry which is preliminary data.</text>
</comment>
<comment type="function">
    <text evidence="7">Allows the formation of correctly charged Gln-tRNA(Gln) through the transamidation of misacylated Glu-tRNA(Gln) in organisms which lack glutaminyl-tRNA synthetase. The reaction takes place in the presence of glutamine and ATP through an activated gamma-phospho-Glu-tRNA(Gln).</text>
</comment>
<dbReference type="Proteomes" id="UP000619545">
    <property type="component" value="Unassembled WGS sequence"/>
</dbReference>
<reference evidence="9" key="1">
    <citation type="journal article" date="2020" name="bioRxiv">
        <title>A rank-normalized archaeal taxonomy based on genome phylogeny resolves widespread incomplete and uneven classifications.</title>
        <authorList>
            <person name="Rinke C."/>
            <person name="Chuvochina M."/>
            <person name="Mussig A.J."/>
            <person name="Chaumeil P.-A."/>
            <person name="Waite D.W."/>
            <person name="Whitman W.B."/>
            <person name="Parks D.H."/>
            <person name="Hugenholtz P."/>
        </authorList>
    </citation>
    <scope>NUCLEOTIDE SEQUENCE</scope>
    <source>
        <strain evidence="9">UBA8853</strain>
    </source>
</reference>
<dbReference type="AlphaFoldDB" id="A0A832TH34"/>
<feature type="domain" description="Amidase" evidence="8">
    <location>
        <begin position="49"/>
        <end position="439"/>
    </location>
</feature>
<dbReference type="InterPro" id="IPR020556">
    <property type="entry name" value="Amidase_CS"/>
</dbReference>
<sequence>MLREAVKDIESGHVDPSERIHEYLEKIDRENPDINALIYINGGAPEEVGSEGPLAGVAIAVKANINVEGMPCDCASKTLEGYRAPFDATVVRRIKEAGAAVIGIANMDEFAAGSSGETSCHGPTDNPRCPGRIPGGSSSGSAAAVAAGLCDAALGSDTGGSIRNPASHCGVVGFKPTYGLVPRQGLIDLAMSLDQIGPITRTVEDAALLLEVIAGPGEDVEGTVRNAEVPRFSELLDPEEVEGMRIGLVREFLEVSEPEIAEVAKEAARALERAGATVEEVSLGRKLVDVALPTYYVINYVEFFSATRRFDGRRYGRRIEHVCGKEVLRRIVAGAAISRQEVRGQYYERALRARTWIRRRLLEALEGYDALLGPTVPKPPHRIGEELSVREMYGYDVLTVIPNLAGCPAGSVPFDTINVDGDRVPCGVQVIARPWEDLTALNVMAALERAASFEP</sequence>
<dbReference type="GeneID" id="1477541"/>
<evidence type="ECO:0000259" key="8">
    <source>
        <dbReference type="Pfam" id="PF01425"/>
    </source>
</evidence>
<organism evidence="9 10">
    <name type="scientific">Methanopyrus kandleri</name>
    <dbReference type="NCBI Taxonomy" id="2320"/>
    <lineage>
        <taxon>Archaea</taxon>
        <taxon>Methanobacteriati</taxon>
        <taxon>Methanobacteriota</taxon>
        <taxon>Methanomada group</taxon>
        <taxon>Methanopyri</taxon>
        <taxon>Methanopyrales</taxon>
        <taxon>Methanopyraceae</taxon>
        <taxon>Methanopyrus</taxon>
    </lineage>
</organism>
<keyword evidence="3 7" id="KW-0547">Nucleotide-binding</keyword>
<accession>A0A832TH34</accession>
<name>A0A832TH34_9EURY</name>
<dbReference type="Pfam" id="PF01425">
    <property type="entry name" value="Amidase"/>
    <property type="match status" value="1"/>
</dbReference>
<dbReference type="PROSITE" id="PS00571">
    <property type="entry name" value="AMIDASES"/>
    <property type="match status" value="1"/>
</dbReference>
<dbReference type="EMBL" id="DUJS01000004">
    <property type="protein sequence ID" value="HII70619.1"/>
    <property type="molecule type" value="Genomic_DNA"/>
</dbReference>
<keyword evidence="9" id="KW-0808">Transferase</keyword>
<dbReference type="GO" id="GO:0006412">
    <property type="term" value="P:translation"/>
    <property type="evidence" value="ECO:0007669"/>
    <property type="project" value="UniProtKB-UniRule"/>
</dbReference>
<evidence type="ECO:0000256" key="4">
    <source>
        <dbReference type="ARBA" id="ARBA00022840"/>
    </source>
</evidence>
<evidence type="ECO:0000256" key="5">
    <source>
        <dbReference type="ARBA" id="ARBA00022917"/>
    </source>
</evidence>
<dbReference type="InterPro" id="IPR036928">
    <property type="entry name" value="AS_sf"/>
</dbReference>
<dbReference type="SUPFAM" id="SSF75304">
    <property type="entry name" value="Amidase signature (AS) enzymes"/>
    <property type="match status" value="1"/>
</dbReference>
<keyword evidence="4 7" id="KW-0067">ATP-binding</keyword>
<evidence type="ECO:0000256" key="1">
    <source>
        <dbReference type="ARBA" id="ARBA00008069"/>
    </source>
</evidence>
<dbReference type="GO" id="GO:0050567">
    <property type="term" value="F:glutaminyl-tRNA synthase (glutamine-hydrolyzing) activity"/>
    <property type="evidence" value="ECO:0007669"/>
    <property type="project" value="UniProtKB-UniRule"/>
</dbReference>
<dbReference type="HAMAP" id="MF_00120">
    <property type="entry name" value="GatA"/>
    <property type="match status" value="1"/>
</dbReference>
<gene>
    <name evidence="7 9" type="primary">gatA</name>
    <name evidence="9" type="ORF">HA336_05240</name>
</gene>
<dbReference type="PANTHER" id="PTHR11895:SF7">
    <property type="entry name" value="GLUTAMYL-TRNA(GLN) AMIDOTRANSFERASE SUBUNIT A, MITOCHONDRIAL"/>
    <property type="match status" value="1"/>
</dbReference>
<feature type="active site" description="Acyl-ester intermediate" evidence="7">
    <location>
        <position position="161"/>
    </location>
</feature>
<keyword evidence="2 7" id="KW-0436">Ligase</keyword>
<dbReference type="EC" id="6.3.5.7" evidence="7"/>
<keyword evidence="5 7" id="KW-0648">Protein biosynthesis</keyword>
<dbReference type="GO" id="GO:0030956">
    <property type="term" value="C:glutamyl-tRNA(Gln) amidotransferase complex"/>
    <property type="evidence" value="ECO:0007669"/>
    <property type="project" value="InterPro"/>
</dbReference>
<comment type="similarity">
    <text evidence="1 7">Belongs to the amidase family. GatA subfamily.</text>
</comment>
<comment type="catalytic activity">
    <reaction evidence="6 7">
        <text>L-glutamyl-tRNA(Gln) + L-glutamine + ATP + H2O = L-glutaminyl-tRNA(Gln) + L-glutamate + ADP + phosphate + H(+)</text>
        <dbReference type="Rhea" id="RHEA:17521"/>
        <dbReference type="Rhea" id="RHEA-COMP:9681"/>
        <dbReference type="Rhea" id="RHEA-COMP:9684"/>
        <dbReference type="ChEBI" id="CHEBI:15377"/>
        <dbReference type="ChEBI" id="CHEBI:15378"/>
        <dbReference type="ChEBI" id="CHEBI:29985"/>
        <dbReference type="ChEBI" id="CHEBI:30616"/>
        <dbReference type="ChEBI" id="CHEBI:43474"/>
        <dbReference type="ChEBI" id="CHEBI:58359"/>
        <dbReference type="ChEBI" id="CHEBI:78520"/>
        <dbReference type="ChEBI" id="CHEBI:78521"/>
        <dbReference type="ChEBI" id="CHEBI:456216"/>
        <dbReference type="EC" id="6.3.5.7"/>
    </reaction>
</comment>
<dbReference type="InterPro" id="IPR023631">
    <property type="entry name" value="Amidase_dom"/>
</dbReference>
<evidence type="ECO:0000313" key="10">
    <source>
        <dbReference type="Proteomes" id="UP000619545"/>
    </source>
</evidence>
<dbReference type="InterPro" id="IPR000120">
    <property type="entry name" value="Amidase"/>
</dbReference>
<feature type="active site" description="Charge relay system" evidence="7">
    <location>
        <position position="62"/>
    </location>
</feature>
<dbReference type="GO" id="GO:0016740">
    <property type="term" value="F:transferase activity"/>
    <property type="evidence" value="ECO:0007669"/>
    <property type="project" value="UniProtKB-KW"/>
</dbReference>
<dbReference type="GO" id="GO:0005524">
    <property type="term" value="F:ATP binding"/>
    <property type="evidence" value="ECO:0007669"/>
    <property type="project" value="UniProtKB-KW"/>
</dbReference>
<evidence type="ECO:0000256" key="3">
    <source>
        <dbReference type="ARBA" id="ARBA00022741"/>
    </source>
</evidence>
<dbReference type="OMA" id="QPASYCG"/>